<name>A0A1L9RJU2_ASPWE</name>
<dbReference type="EMBL" id="KV878212">
    <property type="protein sequence ID" value="OJJ35118.1"/>
    <property type="molecule type" value="Genomic_DNA"/>
</dbReference>
<sequence length="157" mass="17047">MYFSKLLAVASAFAPVALAYSVATVDFDAHEHCPVGKWPTGDAADEQKLVATKDTCSSAKVKHSFDIDTYSFSADIITPDTPFECQGVGIYANEDCDGEPDYFLPFDGKKPHVQSPCLPDHFDKFVSVKLLCHGHHKPHHGFHGLPNTPGAPHEGGH</sequence>
<protein>
    <submittedName>
        <fullName evidence="2">Uncharacterized protein</fullName>
    </submittedName>
</protein>
<reference evidence="3" key="1">
    <citation type="journal article" date="2017" name="Genome Biol.">
        <title>Comparative genomics reveals high biological diversity and specific adaptations in the industrially and medically important fungal genus Aspergillus.</title>
        <authorList>
            <person name="de Vries R.P."/>
            <person name="Riley R."/>
            <person name="Wiebenga A."/>
            <person name="Aguilar-Osorio G."/>
            <person name="Amillis S."/>
            <person name="Uchima C.A."/>
            <person name="Anderluh G."/>
            <person name="Asadollahi M."/>
            <person name="Askin M."/>
            <person name="Barry K."/>
            <person name="Battaglia E."/>
            <person name="Bayram O."/>
            <person name="Benocci T."/>
            <person name="Braus-Stromeyer S.A."/>
            <person name="Caldana C."/>
            <person name="Canovas D."/>
            <person name="Cerqueira G.C."/>
            <person name="Chen F."/>
            <person name="Chen W."/>
            <person name="Choi C."/>
            <person name="Clum A."/>
            <person name="Dos Santos R.A."/>
            <person name="Damasio A.R."/>
            <person name="Diallinas G."/>
            <person name="Emri T."/>
            <person name="Fekete E."/>
            <person name="Flipphi M."/>
            <person name="Freyberg S."/>
            <person name="Gallo A."/>
            <person name="Gournas C."/>
            <person name="Habgood R."/>
            <person name="Hainaut M."/>
            <person name="Harispe M.L."/>
            <person name="Henrissat B."/>
            <person name="Hilden K.S."/>
            <person name="Hope R."/>
            <person name="Hossain A."/>
            <person name="Karabika E."/>
            <person name="Karaffa L."/>
            <person name="Karanyi Z."/>
            <person name="Krasevec N."/>
            <person name="Kuo A."/>
            <person name="Kusch H."/>
            <person name="LaButti K."/>
            <person name="Lagendijk E.L."/>
            <person name="Lapidus A."/>
            <person name="Levasseur A."/>
            <person name="Lindquist E."/>
            <person name="Lipzen A."/>
            <person name="Logrieco A.F."/>
            <person name="MacCabe A."/>
            <person name="Maekelae M.R."/>
            <person name="Malavazi I."/>
            <person name="Melin P."/>
            <person name="Meyer V."/>
            <person name="Mielnichuk N."/>
            <person name="Miskei M."/>
            <person name="Molnar A.P."/>
            <person name="Mule G."/>
            <person name="Ngan C.Y."/>
            <person name="Orejas M."/>
            <person name="Orosz E."/>
            <person name="Ouedraogo J.P."/>
            <person name="Overkamp K.M."/>
            <person name="Park H.-S."/>
            <person name="Perrone G."/>
            <person name="Piumi F."/>
            <person name="Punt P.J."/>
            <person name="Ram A.F."/>
            <person name="Ramon A."/>
            <person name="Rauscher S."/>
            <person name="Record E."/>
            <person name="Riano-Pachon D.M."/>
            <person name="Robert V."/>
            <person name="Roehrig J."/>
            <person name="Ruller R."/>
            <person name="Salamov A."/>
            <person name="Salih N.S."/>
            <person name="Samson R.A."/>
            <person name="Sandor E."/>
            <person name="Sanguinetti M."/>
            <person name="Schuetze T."/>
            <person name="Sepcic K."/>
            <person name="Shelest E."/>
            <person name="Sherlock G."/>
            <person name="Sophianopoulou V."/>
            <person name="Squina F.M."/>
            <person name="Sun H."/>
            <person name="Susca A."/>
            <person name="Todd R.B."/>
            <person name="Tsang A."/>
            <person name="Unkles S.E."/>
            <person name="van de Wiele N."/>
            <person name="van Rossen-Uffink D."/>
            <person name="Oliveira J.V."/>
            <person name="Vesth T.C."/>
            <person name="Visser J."/>
            <person name="Yu J.-H."/>
            <person name="Zhou M."/>
            <person name="Andersen M.R."/>
            <person name="Archer D.B."/>
            <person name="Baker S.E."/>
            <person name="Benoit I."/>
            <person name="Brakhage A.A."/>
            <person name="Braus G.H."/>
            <person name="Fischer R."/>
            <person name="Frisvad J.C."/>
            <person name="Goldman G.H."/>
            <person name="Houbraken J."/>
            <person name="Oakley B."/>
            <person name="Pocsi I."/>
            <person name="Scazzocchio C."/>
            <person name="Seiboth B."/>
            <person name="vanKuyk P.A."/>
            <person name="Wortman J."/>
            <person name="Dyer P.S."/>
            <person name="Grigoriev I.V."/>
        </authorList>
    </citation>
    <scope>NUCLEOTIDE SEQUENCE [LARGE SCALE GENOMIC DNA]</scope>
    <source>
        <strain evidence="3">DTO 134E9</strain>
    </source>
</reference>
<dbReference type="VEuPathDB" id="FungiDB:ASPWEDRAFT_40281"/>
<dbReference type="RefSeq" id="XP_040688794.1">
    <property type="nucleotide sequence ID" value="XM_040835285.1"/>
</dbReference>
<feature type="chain" id="PRO_5013313150" evidence="1">
    <location>
        <begin position="20"/>
        <end position="157"/>
    </location>
</feature>
<organism evidence="2 3">
    <name type="scientific">Aspergillus wentii DTO 134E9</name>
    <dbReference type="NCBI Taxonomy" id="1073089"/>
    <lineage>
        <taxon>Eukaryota</taxon>
        <taxon>Fungi</taxon>
        <taxon>Dikarya</taxon>
        <taxon>Ascomycota</taxon>
        <taxon>Pezizomycotina</taxon>
        <taxon>Eurotiomycetes</taxon>
        <taxon>Eurotiomycetidae</taxon>
        <taxon>Eurotiales</taxon>
        <taxon>Aspergillaceae</taxon>
        <taxon>Aspergillus</taxon>
        <taxon>Aspergillus subgen. Cremei</taxon>
    </lineage>
</organism>
<dbReference type="GeneID" id="63751133"/>
<evidence type="ECO:0000256" key="1">
    <source>
        <dbReference type="SAM" id="SignalP"/>
    </source>
</evidence>
<keyword evidence="1" id="KW-0732">Signal</keyword>
<gene>
    <name evidence="2" type="ORF">ASPWEDRAFT_40281</name>
</gene>
<evidence type="ECO:0000313" key="2">
    <source>
        <dbReference type="EMBL" id="OJJ35118.1"/>
    </source>
</evidence>
<keyword evidence="3" id="KW-1185">Reference proteome</keyword>
<evidence type="ECO:0000313" key="3">
    <source>
        <dbReference type="Proteomes" id="UP000184383"/>
    </source>
</evidence>
<dbReference type="AlphaFoldDB" id="A0A1L9RJU2"/>
<accession>A0A1L9RJU2</accession>
<dbReference type="Proteomes" id="UP000184383">
    <property type="component" value="Unassembled WGS sequence"/>
</dbReference>
<dbReference type="OrthoDB" id="4380184at2759"/>
<proteinExistence type="predicted"/>
<feature type="signal peptide" evidence="1">
    <location>
        <begin position="1"/>
        <end position="19"/>
    </location>
</feature>